<feature type="transmembrane region" description="Helical" evidence="1">
    <location>
        <begin position="36"/>
        <end position="57"/>
    </location>
</feature>
<dbReference type="EMBL" id="STGY01000025">
    <property type="protein sequence ID" value="THV42373.1"/>
    <property type="molecule type" value="Genomic_DNA"/>
</dbReference>
<sequence length="343" mass="35509">MDSGARVTALASVSDESLVMSSPAPLGTPDKLLNRLTVAGFAALGVGLVAMVVLHATSGLNPLTAVISLHLYTPLGWLLPTSLGLFASGACLFAFASRRTAAPRWIMPALLTWAGFLTLVAVFPTDPPGLPEVSLISAIHRYAAFCAFVTLAATGLCFDRWAKRSEVPVAANARRTVVVCSWIAVSALVICSAPYVAEWFGVPREPGAFAAGLTQRLTVGSEVVTLAVVGFWLRSVPALFLGSRPSTARLSVAAFDVAQAPVDLGDRVRLPVVAFGRHLGAGERLGNAVGADAVGGLLVPAGFAVPQQLEAGELLEVEAVVEGERAAGGLVPRELVAAGRNVN</sequence>
<keyword evidence="1" id="KW-0472">Membrane</keyword>
<evidence type="ECO:0000256" key="1">
    <source>
        <dbReference type="SAM" id="Phobius"/>
    </source>
</evidence>
<evidence type="ECO:0000313" key="3">
    <source>
        <dbReference type="Proteomes" id="UP000308760"/>
    </source>
</evidence>
<keyword evidence="1" id="KW-1133">Transmembrane helix</keyword>
<keyword evidence="3" id="KW-1185">Reference proteome</keyword>
<reference evidence="2 3" key="2">
    <citation type="submission" date="2019-05" db="EMBL/GenBank/DDBJ databases">
        <title>Glycomyces buryatensis sp. nov.</title>
        <authorList>
            <person name="Nikitina E."/>
        </authorList>
    </citation>
    <scope>NUCLEOTIDE SEQUENCE [LARGE SCALE GENOMIC DNA]</scope>
    <source>
        <strain evidence="2 3">18</strain>
    </source>
</reference>
<gene>
    <name evidence="2" type="ORF">FAB82_06890</name>
</gene>
<dbReference type="InterPro" id="IPR009339">
    <property type="entry name" value="DUF998"/>
</dbReference>
<evidence type="ECO:0000313" key="2">
    <source>
        <dbReference type="EMBL" id="THV42373.1"/>
    </source>
</evidence>
<dbReference type="Pfam" id="PF06197">
    <property type="entry name" value="DUF998"/>
    <property type="match status" value="1"/>
</dbReference>
<dbReference type="AlphaFoldDB" id="A0A4S8QCX2"/>
<protein>
    <submittedName>
        <fullName evidence="2">DUF998 domain-containing protein</fullName>
    </submittedName>
</protein>
<keyword evidence="1" id="KW-0812">Transmembrane</keyword>
<feature type="transmembrane region" description="Helical" evidence="1">
    <location>
        <begin position="105"/>
        <end position="123"/>
    </location>
</feature>
<comment type="caution">
    <text evidence="2">The sequence shown here is derived from an EMBL/GenBank/DDBJ whole genome shotgun (WGS) entry which is preliminary data.</text>
</comment>
<proteinExistence type="predicted"/>
<name>A0A4S8QCX2_9ACTN</name>
<organism evidence="2 3">
    <name type="scientific">Glycomyces buryatensis</name>
    <dbReference type="NCBI Taxonomy" id="2570927"/>
    <lineage>
        <taxon>Bacteria</taxon>
        <taxon>Bacillati</taxon>
        <taxon>Actinomycetota</taxon>
        <taxon>Actinomycetes</taxon>
        <taxon>Glycomycetales</taxon>
        <taxon>Glycomycetaceae</taxon>
        <taxon>Glycomyces</taxon>
    </lineage>
</organism>
<accession>A0A4S8QCX2</accession>
<dbReference type="Proteomes" id="UP000308760">
    <property type="component" value="Unassembled WGS sequence"/>
</dbReference>
<dbReference type="OrthoDB" id="5143386at2"/>
<reference evidence="3" key="1">
    <citation type="submission" date="2019-04" db="EMBL/GenBank/DDBJ databases">
        <title>Nocardioides xinjiangensis sp. nov.</title>
        <authorList>
            <person name="Liu S."/>
        </authorList>
    </citation>
    <scope>NUCLEOTIDE SEQUENCE [LARGE SCALE GENOMIC DNA]</scope>
    <source>
        <strain evidence="3">18</strain>
    </source>
</reference>
<feature type="transmembrane region" description="Helical" evidence="1">
    <location>
        <begin position="135"/>
        <end position="156"/>
    </location>
</feature>
<feature type="transmembrane region" description="Helical" evidence="1">
    <location>
        <begin position="77"/>
        <end position="96"/>
    </location>
</feature>
<feature type="transmembrane region" description="Helical" evidence="1">
    <location>
        <begin position="177"/>
        <end position="197"/>
    </location>
</feature>